<dbReference type="Pfam" id="PF09685">
    <property type="entry name" value="MamF_MmsF"/>
    <property type="match status" value="1"/>
</dbReference>
<feature type="transmembrane region" description="Helical" evidence="5">
    <location>
        <begin position="6"/>
        <end position="30"/>
    </location>
</feature>
<dbReference type="OrthoDB" id="2328241at2"/>
<keyword evidence="7" id="KW-1185">Reference proteome</keyword>
<dbReference type="InterPro" id="IPR019109">
    <property type="entry name" value="MamF_MmsF"/>
</dbReference>
<accession>A0A417YSE5</accession>
<sequence>MDTKKVLSGLCYFSIFFAPFLFPIVVYFVAEDSGTKSHAKSAFWSHLLPFAAIPIAMLAFFFSASAESAAGLAVAFLGFAAYGILSLAVVIWNLIKGIKVFQEN</sequence>
<evidence type="ECO:0000313" key="6">
    <source>
        <dbReference type="EMBL" id="RHW38907.1"/>
    </source>
</evidence>
<evidence type="ECO:0000256" key="4">
    <source>
        <dbReference type="ARBA" id="ARBA00023136"/>
    </source>
</evidence>
<dbReference type="AlphaFoldDB" id="A0A417YSE5"/>
<name>A0A417YSE5_9BACI</name>
<gene>
    <name evidence="6" type="ORF">D1B31_13060</name>
</gene>
<proteinExistence type="predicted"/>
<dbReference type="EMBL" id="QWEG01000008">
    <property type="protein sequence ID" value="RHW38907.1"/>
    <property type="molecule type" value="Genomic_DNA"/>
</dbReference>
<evidence type="ECO:0000256" key="3">
    <source>
        <dbReference type="ARBA" id="ARBA00022989"/>
    </source>
</evidence>
<protein>
    <submittedName>
        <fullName evidence="6">DUF4870 domain-containing protein</fullName>
    </submittedName>
</protein>
<evidence type="ECO:0000256" key="2">
    <source>
        <dbReference type="ARBA" id="ARBA00022692"/>
    </source>
</evidence>
<keyword evidence="3 5" id="KW-1133">Transmembrane helix</keyword>
<comment type="subcellular location">
    <subcellularLocation>
        <location evidence="1">Membrane</location>
        <topology evidence="1">Multi-pass membrane protein</topology>
    </subcellularLocation>
</comment>
<keyword evidence="2 5" id="KW-0812">Transmembrane</keyword>
<evidence type="ECO:0000256" key="5">
    <source>
        <dbReference type="SAM" id="Phobius"/>
    </source>
</evidence>
<reference evidence="6 7" key="1">
    <citation type="journal article" date="2017" name="Int. J. Syst. Evol. Microbiol.">
        <title>Bacillus notoginsengisoli sp. nov., a novel bacterium isolated from the rhizosphere of Panax notoginseng.</title>
        <authorList>
            <person name="Zhang M.Y."/>
            <person name="Cheng J."/>
            <person name="Cai Y."/>
            <person name="Zhang T.Y."/>
            <person name="Wu Y.Y."/>
            <person name="Manikprabhu D."/>
            <person name="Li W.J."/>
            <person name="Zhang Y.X."/>
        </authorList>
    </citation>
    <scope>NUCLEOTIDE SEQUENCE [LARGE SCALE GENOMIC DNA]</scope>
    <source>
        <strain evidence="6 7">JCM 30743</strain>
    </source>
</reference>
<evidence type="ECO:0000313" key="7">
    <source>
        <dbReference type="Proteomes" id="UP000284416"/>
    </source>
</evidence>
<feature type="transmembrane region" description="Helical" evidence="5">
    <location>
        <begin position="42"/>
        <end position="64"/>
    </location>
</feature>
<keyword evidence="4 5" id="KW-0472">Membrane</keyword>
<organism evidence="6 7">
    <name type="scientific">Neobacillus notoginsengisoli</name>
    <dbReference type="NCBI Taxonomy" id="1578198"/>
    <lineage>
        <taxon>Bacteria</taxon>
        <taxon>Bacillati</taxon>
        <taxon>Bacillota</taxon>
        <taxon>Bacilli</taxon>
        <taxon>Bacillales</taxon>
        <taxon>Bacillaceae</taxon>
        <taxon>Neobacillus</taxon>
    </lineage>
</organism>
<comment type="caution">
    <text evidence="6">The sequence shown here is derived from an EMBL/GenBank/DDBJ whole genome shotgun (WGS) entry which is preliminary data.</text>
</comment>
<dbReference type="RefSeq" id="WP_118921240.1">
    <property type="nucleotide sequence ID" value="NZ_QWEG01000008.1"/>
</dbReference>
<feature type="transmembrane region" description="Helical" evidence="5">
    <location>
        <begin position="70"/>
        <end position="95"/>
    </location>
</feature>
<dbReference type="Proteomes" id="UP000284416">
    <property type="component" value="Unassembled WGS sequence"/>
</dbReference>
<evidence type="ECO:0000256" key="1">
    <source>
        <dbReference type="ARBA" id="ARBA00004141"/>
    </source>
</evidence>